<dbReference type="AlphaFoldDB" id="U4LBY3"/>
<keyword evidence="2" id="KW-1185">Reference proteome</keyword>
<evidence type="ECO:0000313" key="2">
    <source>
        <dbReference type="Proteomes" id="UP000018144"/>
    </source>
</evidence>
<accession>U4LBY3</accession>
<gene>
    <name evidence="1" type="ORF">PCON_03539</name>
</gene>
<evidence type="ECO:0000313" key="1">
    <source>
        <dbReference type="EMBL" id="CCX16794.1"/>
    </source>
</evidence>
<name>U4LBY3_PYROM</name>
<sequence length="35" mass="4280">MRMKISVRIGNHAFTGNEKLNYSIVYFMYNLQRQR</sequence>
<protein>
    <submittedName>
        <fullName evidence="1">Uncharacterized protein</fullName>
    </submittedName>
</protein>
<organism evidence="1 2">
    <name type="scientific">Pyronema omphalodes (strain CBS 100304)</name>
    <name type="common">Pyronema confluens</name>
    <dbReference type="NCBI Taxonomy" id="1076935"/>
    <lineage>
        <taxon>Eukaryota</taxon>
        <taxon>Fungi</taxon>
        <taxon>Dikarya</taxon>
        <taxon>Ascomycota</taxon>
        <taxon>Pezizomycotina</taxon>
        <taxon>Pezizomycetes</taxon>
        <taxon>Pezizales</taxon>
        <taxon>Pyronemataceae</taxon>
        <taxon>Pyronema</taxon>
    </lineage>
</organism>
<reference evidence="1 2" key="1">
    <citation type="journal article" date="2013" name="PLoS Genet.">
        <title>The genome and development-dependent transcriptomes of Pyronema confluens: a window into fungal evolution.</title>
        <authorList>
            <person name="Traeger S."/>
            <person name="Altegoer F."/>
            <person name="Freitag M."/>
            <person name="Gabaldon T."/>
            <person name="Kempken F."/>
            <person name="Kumar A."/>
            <person name="Marcet-Houben M."/>
            <person name="Poggeler S."/>
            <person name="Stajich J.E."/>
            <person name="Nowrousian M."/>
        </authorList>
    </citation>
    <scope>NUCLEOTIDE SEQUENCE [LARGE SCALE GENOMIC DNA]</scope>
    <source>
        <strain evidence="2">CBS 100304</strain>
        <tissue evidence="1">Vegetative mycelium</tissue>
    </source>
</reference>
<dbReference type="EMBL" id="HF936517">
    <property type="protein sequence ID" value="CCX16794.1"/>
    <property type="molecule type" value="Genomic_DNA"/>
</dbReference>
<proteinExistence type="predicted"/>
<dbReference type="Proteomes" id="UP000018144">
    <property type="component" value="Unassembled WGS sequence"/>
</dbReference>